<sequence length="243" mass="25072">TATPAVSFGSVVAVSTASKISELPVPTSSFSNPKMGLKASAGLETAICEPPLPSSFEGSPPLSSSEKNGREAITTDNALSSASSNMLSSANPEPELTRQKLTTGTATASCQSSQVVGSLPFSLCEKNATKEGVRAADVLSSVSFRNDDYACKLSCANPEQQLSTQKVLNGSDTATYQLPLTSSVTDSSPFSLVNGTEEAACHTTSISSSNDNVGKHSTAQPEQELPRECQPPLISLGTDSSAF</sequence>
<dbReference type="AlphaFoldDB" id="A0A131ZBL8"/>
<evidence type="ECO:0000256" key="1">
    <source>
        <dbReference type="SAM" id="MobiDB-lite"/>
    </source>
</evidence>
<feature type="compositionally biased region" description="Low complexity" evidence="1">
    <location>
        <begin position="54"/>
        <end position="66"/>
    </location>
</feature>
<accession>A0A131ZBL8</accession>
<evidence type="ECO:0000313" key="2">
    <source>
        <dbReference type="EMBL" id="JAP88328.1"/>
    </source>
</evidence>
<feature type="non-terminal residue" evidence="2">
    <location>
        <position position="243"/>
    </location>
</feature>
<dbReference type="EMBL" id="GEDV01000229">
    <property type="protein sequence ID" value="JAP88328.1"/>
    <property type="molecule type" value="Transcribed_RNA"/>
</dbReference>
<reference evidence="2" key="1">
    <citation type="journal article" date="2016" name="Ticks Tick Borne Dis.">
        <title>De novo assembly and annotation of the salivary gland transcriptome of Rhipicephalus appendiculatus male and female ticks during blood feeding.</title>
        <authorList>
            <person name="de Castro M.H."/>
            <person name="de Klerk D."/>
            <person name="Pienaar R."/>
            <person name="Latif A.A."/>
            <person name="Rees D.J."/>
            <person name="Mans B.J."/>
        </authorList>
    </citation>
    <scope>NUCLEOTIDE SEQUENCE</scope>
    <source>
        <tissue evidence="2">Salivary glands</tissue>
    </source>
</reference>
<organism evidence="2">
    <name type="scientific">Rhipicephalus appendiculatus</name>
    <name type="common">Brown ear tick</name>
    <dbReference type="NCBI Taxonomy" id="34631"/>
    <lineage>
        <taxon>Eukaryota</taxon>
        <taxon>Metazoa</taxon>
        <taxon>Ecdysozoa</taxon>
        <taxon>Arthropoda</taxon>
        <taxon>Chelicerata</taxon>
        <taxon>Arachnida</taxon>
        <taxon>Acari</taxon>
        <taxon>Parasitiformes</taxon>
        <taxon>Ixodida</taxon>
        <taxon>Ixodoidea</taxon>
        <taxon>Ixodidae</taxon>
        <taxon>Rhipicephalinae</taxon>
        <taxon>Rhipicephalus</taxon>
        <taxon>Rhipicephalus</taxon>
    </lineage>
</organism>
<feature type="region of interest" description="Disordered" evidence="1">
    <location>
        <begin position="201"/>
        <end position="243"/>
    </location>
</feature>
<proteinExistence type="predicted"/>
<name>A0A131ZBL8_RHIAP</name>
<feature type="region of interest" description="Disordered" evidence="1">
    <location>
        <begin position="48"/>
        <end position="104"/>
    </location>
</feature>
<feature type="compositionally biased region" description="Polar residues" evidence="1">
    <location>
        <begin position="202"/>
        <end position="221"/>
    </location>
</feature>
<protein>
    <submittedName>
        <fullName evidence="2">Gpi anchored cell surface glycoprotein flocculin</fullName>
    </submittedName>
</protein>
<feature type="compositionally biased region" description="Low complexity" evidence="1">
    <location>
        <begin position="77"/>
        <end position="91"/>
    </location>
</feature>
<feature type="non-terminal residue" evidence="2">
    <location>
        <position position="1"/>
    </location>
</feature>